<comment type="caution">
    <text evidence="6">The sequence shown here is derived from an EMBL/GenBank/DDBJ whole genome shotgun (WGS) entry which is preliminary data.</text>
</comment>
<dbReference type="Gene3D" id="3.40.50.300">
    <property type="entry name" value="P-loop containing nucleotide triphosphate hydrolases"/>
    <property type="match status" value="1"/>
</dbReference>
<evidence type="ECO:0000256" key="2">
    <source>
        <dbReference type="ARBA" id="ARBA00022448"/>
    </source>
</evidence>
<dbReference type="CDD" id="cd03268">
    <property type="entry name" value="ABC_BcrA_bacitracin_resist"/>
    <property type="match status" value="1"/>
</dbReference>
<dbReference type="Proteomes" id="UP000287352">
    <property type="component" value="Unassembled WGS sequence"/>
</dbReference>
<dbReference type="AlphaFoldDB" id="A0A402A391"/>
<sequence>MADTLTTLQSPGQKIRSDEVVLSIQHLTKQYGQRLAVNDLSLDVHRGDIFGFLGPNGAGKTTTIRMIFGLITPTSGKIEMLGQDLAHHRSHVLPRVGALIETPALYLYMSGIDNLRAVAATLGGVPKERYQTVLELVGLTGREKDRVRTYSLGMKQRLGLAIALLQDPEVLILDEPANGLDPAGIVEMRDLMHRLSEAGKTVLISSHLLSEVQQICSRVAIINRGKLVTETTVSDLTRGQGEFEIRLEQPEQALALLRQQPWGQQAKISEKGTILTQAPLQRGRDLNLFLVNAGFVPESLAPATLDLEQVFLQLTGSQAGDVR</sequence>
<dbReference type="GO" id="GO:0005524">
    <property type="term" value="F:ATP binding"/>
    <property type="evidence" value="ECO:0007669"/>
    <property type="project" value="UniProtKB-KW"/>
</dbReference>
<dbReference type="InterPro" id="IPR017871">
    <property type="entry name" value="ABC_transporter-like_CS"/>
</dbReference>
<proteinExistence type="inferred from homology"/>
<protein>
    <submittedName>
        <fullName evidence="6">ABC transporter ATP-binding protein</fullName>
    </submittedName>
</protein>
<dbReference type="RefSeq" id="WP_126581131.1">
    <property type="nucleotide sequence ID" value="NZ_BIFR01000001.1"/>
</dbReference>
<evidence type="ECO:0000256" key="1">
    <source>
        <dbReference type="ARBA" id="ARBA00005417"/>
    </source>
</evidence>
<dbReference type="Pfam" id="PF00005">
    <property type="entry name" value="ABC_tran"/>
    <property type="match status" value="1"/>
</dbReference>
<evidence type="ECO:0000256" key="3">
    <source>
        <dbReference type="ARBA" id="ARBA00022741"/>
    </source>
</evidence>
<keyword evidence="7" id="KW-1185">Reference proteome</keyword>
<dbReference type="PROSITE" id="PS50893">
    <property type="entry name" value="ABC_TRANSPORTER_2"/>
    <property type="match status" value="1"/>
</dbReference>
<evidence type="ECO:0000256" key="4">
    <source>
        <dbReference type="ARBA" id="ARBA00022840"/>
    </source>
</evidence>
<dbReference type="GO" id="GO:0016887">
    <property type="term" value="F:ATP hydrolysis activity"/>
    <property type="evidence" value="ECO:0007669"/>
    <property type="project" value="InterPro"/>
</dbReference>
<comment type="similarity">
    <text evidence="1">Belongs to the ABC transporter superfamily.</text>
</comment>
<dbReference type="SUPFAM" id="SSF52540">
    <property type="entry name" value="P-loop containing nucleoside triphosphate hydrolases"/>
    <property type="match status" value="1"/>
</dbReference>
<reference evidence="7" key="1">
    <citation type="submission" date="2018-12" db="EMBL/GenBank/DDBJ databases">
        <title>Tengunoibacter tsumagoiensis gen. nov., sp. nov., Dictyobacter kobayashii sp. nov., D. alpinus sp. nov., and D. joshuensis sp. nov. and description of Dictyobacteraceae fam. nov. within the order Ktedonobacterales isolated from Tengu-no-mugimeshi.</title>
        <authorList>
            <person name="Wang C.M."/>
            <person name="Zheng Y."/>
            <person name="Sakai Y."/>
            <person name="Toyoda A."/>
            <person name="Minakuchi Y."/>
            <person name="Abe K."/>
            <person name="Yokota A."/>
            <person name="Yabe S."/>
        </authorList>
    </citation>
    <scope>NUCLEOTIDE SEQUENCE [LARGE SCALE GENOMIC DNA]</scope>
    <source>
        <strain evidence="7">Uno3</strain>
    </source>
</reference>
<dbReference type="InterPro" id="IPR003439">
    <property type="entry name" value="ABC_transporter-like_ATP-bd"/>
</dbReference>
<evidence type="ECO:0000313" key="6">
    <source>
        <dbReference type="EMBL" id="GCE13620.1"/>
    </source>
</evidence>
<keyword evidence="2" id="KW-0813">Transport</keyword>
<dbReference type="EMBL" id="BIFR01000001">
    <property type="protein sequence ID" value="GCE13620.1"/>
    <property type="molecule type" value="Genomic_DNA"/>
</dbReference>
<keyword evidence="3" id="KW-0547">Nucleotide-binding</keyword>
<name>A0A402A391_9CHLR</name>
<dbReference type="PANTHER" id="PTHR43335">
    <property type="entry name" value="ABC TRANSPORTER, ATP-BINDING PROTEIN"/>
    <property type="match status" value="1"/>
</dbReference>
<dbReference type="InterPro" id="IPR027417">
    <property type="entry name" value="P-loop_NTPase"/>
</dbReference>
<evidence type="ECO:0000313" key="7">
    <source>
        <dbReference type="Proteomes" id="UP000287352"/>
    </source>
</evidence>
<dbReference type="PANTHER" id="PTHR43335:SF4">
    <property type="entry name" value="ABC TRANSPORTER, ATP-BINDING PROTEIN"/>
    <property type="match status" value="1"/>
</dbReference>
<keyword evidence="4 6" id="KW-0067">ATP-binding</keyword>
<gene>
    <name evidence="6" type="ORF">KTT_34790</name>
</gene>
<dbReference type="InterPro" id="IPR003593">
    <property type="entry name" value="AAA+_ATPase"/>
</dbReference>
<evidence type="ECO:0000259" key="5">
    <source>
        <dbReference type="PROSITE" id="PS50893"/>
    </source>
</evidence>
<dbReference type="OrthoDB" id="9804819at2"/>
<dbReference type="SMART" id="SM00382">
    <property type="entry name" value="AAA"/>
    <property type="match status" value="1"/>
</dbReference>
<organism evidence="6 7">
    <name type="scientific">Tengunoibacter tsumagoiensis</name>
    <dbReference type="NCBI Taxonomy" id="2014871"/>
    <lineage>
        <taxon>Bacteria</taxon>
        <taxon>Bacillati</taxon>
        <taxon>Chloroflexota</taxon>
        <taxon>Ktedonobacteria</taxon>
        <taxon>Ktedonobacterales</taxon>
        <taxon>Dictyobacteraceae</taxon>
        <taxon>Tengunoibacter</taxon>
    </lineage>
</organism>
<accession>A0A402A391</accession>
<dbReference type="PROSITE" id="PS00211">
    <property type="entry name" value="ABC_TRANSPORTER_1"/>
    <property type="match status" value="1"/>
</dbReference>
<feature type="domain" description="ABC transporter" evidence="5">
    <location>
        <begin position="22"/>
        <end position="249"/>
    </location>
</feature>